<accession>A0A9W8Q175</accession>
<dbReference type="PANTHER" id="PTHR34598">
    <property type="entry name" value="BLL6449 PROTEIN"/>
    <property type="match status" value="1"/>
</dbReference>
<dbReference type="AlphaFoldDB" id="A0A9W8Q175"/>
<proteinExistence type="inferred from homology"/>
<organism evidence="2 3">
    <name type="scientific">Fusarium irregulare</name>
    <dbReference type="NCBI Taxonomy" id="2494466"/>
    <lineage>
        <taxon>Eukaryota</taxon>
        <taxon>Fungi</taxon>
        <taxon>Dikarya</taxon>
        <taxon>Ascomycota</taxon>
        <taxon>Pezizomycotina</taxon>
        <taxon>Sordariomycetes</taxon>
        <taxon>Hypocreomycetidae</taxon>
        <taxon>Hypocreales</taxon>
        <taxon>Nectriaceae</taxon>
        <taxon>Fusarium</taxon>
        <taxon>Fusarium incarnatum-equiseti species complex</taxon>
    </lineage>
</organism>
<protein>
    <submittedName>
        <fullName evidence="2">Uncharacterized protein</fullName>
    </submittedName>
</protein>
<name>A0A9W8Q175_9HYPO</name>
<evidence type="ECO:0000256" key="1">
    <source>
        <dbReference type="ARBA" id="ARBA00023604"/>
    </source>
</evidence>
<dbReference type="PANTHER" id="PTHR34598:SF3">
    <property type="entry name" value="OXIDOREDUCTASE AN1597"/>
    <property type="match status" value="1"/>
</dbReference>
<sequence length="266" mass="30873">MTGDTVISLGFLKDKPLYEREKPYVLFVGKPGIGKNETNTNVELETVRDIPLRDVRGISDSFTLDKHGFQFIAHQQTFCDFEDEDLVKQLYLEEVKEVIQFHVPYAKKVHIFDWRRRKQFSPSEAKERVSAAQLVSRSVILAPSQTVHSDTTEFSLLKRVKRELPDEANELMKGRIQMINFWRPIYHEVQNWPLVLCDAQTADLQDLRAVDQVTRRFIGDIYYSVYNDAMRWHYMSGMQPSEGALFKSWDTSPDGTAKGRLSKSFT</sequence>
<comment type="caution">
    <text evidence="2">The sequence shown here is derived from an EMBL/GenBank/DDBJ whole genome shotgun (WGS) entry which is preliminary data.</text>
</comment>
<dbReference type="GO" id="GO:0016491">
    <property type="term" value="F:oxidoreductase activity"/>
    <property type="evidence" value="ECO:0007669"/>
    <property type="project" value="InterPro"/>
</dbReference>
<dbReference type="EMBL" id="JAPDHF010000001">
    <property type="protein sequence ID" value="KAJ4024688.1"/>
    <property type="molecule type" value="Genomic_DNA"/>
</dbReference>
<dbReference type="InterPro" id="IPR044053">
    <property type="entry name" value="AsaB-like"/>
</dbReference>
<comment type="similarity">
    <text evidence="1">Belongs to the asaB hydroxylase/desaturase family.</text>
</comment>
<evidence type="ECO:0000313" key="2">
    <source>
        <dbReference type="EMBL" id="KAJ4024688.1"/>
    </source>
</evidence>
<reference evidence="2" key="1">
    <citation type="submission" date="2022-10" db="EMBL/GenBank/DDBJ databases">
        <title>Fusarium specimens isolated from Avocado Roots.</title>
        <authorList>
            <person name="Stajich J."/>
            <person name="Roper C."/>
            <person name="Heimlech-Rivalta G."/>
        </authorList>
    </citation>
    <scope>NUCLEOTIDE SEQUENCE</scope>
    <source>
        <strain evidence="2">CF00143</strain>
    </source>
</reference>
<dbReference type="Proteomes" id="UP001152130">
    <property type="component" value="Unassembled WGS sequence"/>
</dbReference>
<evidence type="ECO:0000313" key="3">
    <source>
        <dbReference type="Proteomes" id="UP001152130"/>
    </source>
</evidence>
<gene>
    <name evidence="2" type="ORF">NW766_000928</name>
</gene>
<keyword evidence="3" id="KW-1185">Reference proteome</keyword>
<dbReference type="NCBIfam" id="NF041278">
    <property type="entry name" value="CmcJ_NvfI_EfuI"/>
    <property type="match status" value="1"/>
</dbReference>
<dbReference type="OrthoDB" id="412788at2759"/>